<protein>
    <submittedName>
        <fullName evidence="1">Uncharacterized protein</fullName>
    </submittedName>
</protein>
<accession>L8HBN1</accession>
<keyword evidence="2" id="KW-1185">Reference proteome</keyword>
<sequence>MIAKEVCNIFIGVFPRQLLRMPHEASRRLSEIEQEPQDALLLVFGANLLNEKDALQCLARISKGLARRHLPYFTVLTKVDLLPEGTTVEAAIEKVEEATGTNRAFIFPIANTIKNRKKLPAQTTLQILRLYSAILRNTRGRLRSAPWTRSFGYE</sequence>
<gene>
    <name evidence="1" type="ORF">ACA1_386090</name>
</gene>
<dbReference type="SUPFAM" id="SSF52540">
    <property type="entry name" value="P-loop containing nucleoside triphosphate hydrolases"/>
    <property type="match status" value="1"/>
</dbReference>
<dbReference type="KEGG" id="acan:ACA1_386090"/>
<evidence type="ECO:0000313" key="1">
    <source>
        <dbReference type="EMBL" id="ELR21821.1"/>
    </source>
</evidence>
<name>L8HBN1_ACACF</name>
<organism evidence="1 2">
    <name type="scientific">Acanthamoeba castellanii (strain ATCC 30010 / Neff)</name>
    <dbReference type="NCBI Taxonomy" id="1257118"/>
    <lineage>
        <taxon>Eukaryota</taxon>
        <taxon>Amoebozoa</taxon>
        <taxon>Discosea</taxon>
        <taxon>Longamoebia</taxon>
        <taxon>Centramoebida</taxon>
        <taxon>Acanthamoebidae</taxon>
        <taxon>Acanthamoeba</taxon>
    </lineage>
</organism>
<dbReference type="RefSeq" id="XP_004347203.1">
    <property type="nucleotide sequence ID" value="XM_004347153.1"/>
</dbReference>
<dbReference type="Proteomes" id="UP000011083">
    <property type="component" value="Unassembled WGS sequence"/>
</dbReference>
<dbReference type="EMBL" id="KB007900">
    <property type="protein sequence ID" value="ELR21821.1"/>
    <property type="molecule type" value="Genomic_DNA"/>
</dbReference>
<evidence type="ECO:0000313" key="2">
    <source>
        <dbReference type="Proteomes" id="UP000011083"/>
    </source>
</evidence>
<reference evidence="1 2" key="1">
    <citation type="journal article" date="2013" name="Genome Biol.">
        <title>Genome of Acanthamoeba castellanii highlights extensive lateral gene transfer and early evolution of tyrosine kinase signaling.</title>
        <authorList>
            <person name="Clarke M."/>
            <person name="Lohan A.J."/>
            <person name="Liu B."/>
            <person name="Lagkouvardos I."/>
            <person name="Roy S."/>
            <person name="Zafar N."/>
            <person name="Bertelli C."/>
            <person name="Schilde C."/>
            <person name="Kianianmomeni A."/>
            <person name="Burglin T.R."/>
            <person name="Frech C."/>
            <person name="Turcotte B."/>
            <person name="Kopec K.O."/>
            <person name="Synnott J.M."/>
            <person name="Choo C."/>
            <person name="Paponov I."/>
            <person name="Finkler A."/>
            <person name="Soon Heng Tan C."/>
            <person name="Hutchins A.P."/>
            <person name="Weinmeier T."/>
            <person name="Rattei T."/>
            <person name="Chu J.S."/>
            <person name="Gimenez G."/>
            <person name="Irimia M."/>
            <person name="Rigden D.J."/>
            <person name="Fitzpatrick D.A."/>
            <person name="Lorenzo-Morales J."/>
            <person name="Bateman A."/>
            <person name="Chiu C.H."/>
            <person name="Tang P."/>
            <person name="Hegemann P."/>
            <person name="Fromm H."/>
            <person name="Raoult D."/>
            <person name="Greub G."/>
            <person name="Miranda-Saavedra D."/>
            <person name="Chen N."/>
            <person name="Nash P."/>
            <person name="Ginger M.L."/>
            <person name="Horn M."/>
            <person name="Schaap P."/>
            <person name="Caler L."/>
            <person name="Loftus B."/>
        </authorList>
    </citation>
    <scope>NUCLEOTIDE SEQUENCE [LARGE SCALE GENOMIC DNA]</scope>
    <source>
        <strain evidence="1 2">Neff</strain>
    </source>
</reference>
<dbReference type="InterPro" id="IPR027417">
    <property type="entry name" value="P-loop_NTPase"/>
</dbReference>
<dbReference type="AlphaFoldDB" id="L8HBN1"/>
<proteinExistence type="predicted"/>
<dbReference type="VEuPathDB" id="AmoebaDB:ACA1_386090"/>
<dbReference type="GeneID" id="14922735"/>